<evidence type="ECO:0000313" key="2">
    <source>
        <dbReference type="EMBL" id="WHQ80274.1"/>
    </source>
</evidence>
<dbReference type="InterPro" id="IPR001173">
    <property type="entry name" value="Glyco_trans_2-like"/>
</dbReference>
<sequence>MISVVMATYNGGKYIERQLTTLLEQTRRPDEVIICDDVSTDNTAQLVQKFIKEHSLSDKWHFSINEKNLGYRKNFAQALAKATGNYIFLADQDDKWHADKLAKMTALMQQKPEIKALNCAVQLIDANGKPLNLPENKAFYNAGFIYSKTPLAKLTEFNANAIMRNNISPGCTMLIRSELRDILVEEYQAEMPHDWYLNLMAALDHGCYFLNEELIGYRIHENNTLGASTDTRWQKVLAKFDVSEKIAEQEDNLCALDNLAQALKLTDAPEVLYLEEYYGTRLAYYKHPSLKTLAKLKRYPEYRADSKLRGRLWDYALALHLEKMIARIATK</sequence>
<dbReference type="PANTHER" id="PTHR43685">
    <property type="entry name" value="GLYCOSYLTRANSFERASE"/>
    <property type="match status" value="1"/>
</dbReference>
<accession>A0AAJ6FN44</accession>
<dbReference type="RefSeq" id="WP_283534743.1">
    <property type="nucleotide sequence ID" value="NZ_CP123751.1"/>
</dbReference>
<organism evidence="2 3">
    <name type="scientific">Ligilactobacillus animalis</name>
    <dbReference type="NCBI Taxonomy" id="1605"/>
    <lineage>
        <taxon>Bacteria</taxon>
        <taxon>Bacillati</taxon>
        <taxon>Bacillota</taxon>
        <taxon>Bacilli</taxon>
        <taxon>Lactobacillales</taxon>
        <taxon>Lactobacillaceae</taxon>
        <taxon>Ligilactobacillus</taxon>
    </lineage>
</organism>
<dbReference type="Pfam" id="PF00535">
    <property type="entry name" value="Glycos_transf_2"/>
    <property type="match status" value="1"/>
</dbReference>
<dbReference type="Proteomes" id="UP001238155">
    <property type="component" value="Chromosome"/>
</dbReference>
<dbReference type="AlphaFoldDB" id="A0AAJ6FN44"/>
<dbReference type="CDD" id="cd04196">
    <property type="entry name" value="GT_2_like_d"/>
    <property type="match status" value="1"/>
</dbReference>
<dbReference type="PANTHER" id="PTHR43685:SF2">
    <property type="entry name" value="GLYCOSYLTRANSFERASE 2-LIKE DOMAIN-CONTAINING PROTEIN"/>
    <property type="match status" value="1"/>
</dbReference>
<dbReference type="Gene3D" id="3.90.550.10">
    <property type="entry name" value="Spore Coat Polysaccharide Biosynthesis Protein SpsA, Chain A"/>
    <property type="match status" value="1"/>
</dbReference>
<gene>
    <name evidence="2" type="ORF">QFF56_00605</name>
</gene>
<feature type="domain" description="Glycosyltransferase 2-like" evidence="1">
    <location>
        <begin position="3"/>
        <end position="113"/>
    </location>
</feature>
<dbReference type="InterPro" id="IPR029044">
    <property type="entry name" value="Nucleotide-diphossugar_trans"/>
</dbReference>
<dbReference type="InterPro" id="IPR050834">
    <property type="entry name" value="Glycosyltransf_2"/>
</dbReference>
<protein>
    <submittedName>
        <fullName evidence="2">Glycosyltransferase family 2 protein</fullName>
    </submittedName>
</protein>
<evidence type="ECO:0000259" key="1">
    <source>
        <dbReference type="Pfam" id="PF00535"/>
    </source>
</evidence>
<reference evidence="2" key="1">
    <citation type="submission" date="2023-04" db="EMBL/GenBank/DDBJ databases">
        <title>Four porcine-derived lactic acid bacteria strains analyses and their evaluation as potential probiotics based on genomics.</title>
        <authorList>
            <person name="Niu D."/>
        </authorList>
    </citation>
    <scope>NUCLEOTIDE SEQUENCE</scope>
    <source>
        <strain evidence="2">ZSB1</strain>
    </source>
</reference>
<dbReference type="EMBL" id="CP123751">
    <property type="protein sequence ID" value="WHQ80274.1"/>
    <property type="molecule type" value="Genomic_DNA"/>
</dbReference>
<name>A0AAJ6FN44_9LACO</name>
<evidence type="ECO:0000313" key="3">
    <source>
        <dbReference type="Proteomes" id="UP001238155"/>
    </source>
</evidence>
<dbReference type="SUPFAM" id="SSF53448">
    <property type="entry name" value="Nucleotide-diphospho-sugar transferases"/>
    <property type="match status" value="1"/>
</dbReference>
<proteinExistence type="predicted"/>